<name>A0A0C3ET88_PILCF</name>
<dbReference type="AlphaFoldDB" id="A0A0C3ET88"/>
<dbReference type="HOGENOM" id="CLU_3069534_0_0_1"/>
<accession>A0A0C3ET88</accession>
<dbReference type="EMBL" id="KN833043">
    <property type="protein sequence ID" value="KIM75740.1"/>
    <property type="molecule type" value="Genomic_DNA"/>
</dbReference>
<dbReference type="InParanoid" id="A0A0C3ET88"/>
<proteinExistence type="predicted"/>
<keyword evidence="2" id="KW-1185">Reference proteome</keyword>
<protein>
    <submittedName>
        <fullName evidence="1">Uncharacterized protein</fullName>
    </submittedName>
</protein>
<evidence type="ECO:0000313" key="1">
    <source>
        <dbReference type="EMBL" id="KIM75740.1"/>
    </source>
</evidence>
<gene>
    <name evidence="1" type="ORF">PILCRDRAFT_827031</name>
</gene>
<dbReference type="Proteomes" id="UP000054166">
    <property type="component" value="Unassembled WGS sequence"/>
</dbReference>
<organism evidence="1 2">
    <name type="scientific">Piloderma croceum (strain F 1598)</name>
    <dbReference type="NCBI Taxonomy" id="765440"/>
    <lineage>
        <taxon>Eukaryota</taxon>
        <taxon>Fungi</taxon>
        <taxon>Dikarya</taxon>
        <taxon>Basidiomycota</taxon>
        <taxon>Agaricomycotina</taxon>
        <taxon>Agaricomycetes</taxon>
        <taxon>Agaricomycetidae</taxon>
        <taxon>Atheliales</taxon>
        <taxon>Atheliaceae</taxon>
        <taxon>Piloderma</taxon>
    </lineage>
</organism>
<evidence type="ECO:0000313" key="2">
    <source>
        <dbReference type="Proteomes" id="UP000054166"/>
    </source>
</evidence>
<reference evidence="2" key="2">
    <citation type="submission" date="2015-01" db="EMBL/GenBank/DDBJ databases">
        <title>Evolutionary Origins and Diversification of the Mycorrhizal Mutualists.</title>
        <authorList>
            <consortium name="DOE Joint Genome Institute"/>
            <consortium name="Mycorrhizal Genomics Consortium"/>
            <person name="Kohler A."/>
            <person name="Kuo A."/>
            <person name="Nagy L.G."/>
            <person name="Floudas D."/>
            <person name="Copeland A."/>
            <person name="Barry K.W."/>
            <person name="Cichocki N."/>
            <person name="Veneault-Fourrey C."/>
            <person name="LaButti K."/>
            <person name="Lindquist E.A."/>
            <person name="Lipzen A."/>
            <person name="Lundell T."/>
            <person name="Morin E."/>
            <person name="Murat C."/>
            <person name="Riley R."/>
            <person name="Ohm R."/>
            <person name="Sun H."/>
            <person name="Tunlid A."/>
            <person name="Henrissat B."/>
            <person name="Grigoriev I.V."/>
            <person name="Hibbett D.S."/>
            <person name="Martin F."/>
        </authorList>
    </citation>
    <scope>NUCLEOTIDE SEQUENCE [LARGE SCALE GENOMIC DNA]</scope>
    <source>
        <strain evidence="2">F 1598</strain>
    </source>
</reference>
<sequence>MSVCHIQAPQMLCPPSESIGTLLNIQAAATTSHITALACHTNASTVPLTYNDR</sequence>
<reference evidence="1 2" key="1">
    <citation type="submission" date="2014-04" db="EMBL/GenBank/DDBJ databases">
        <authorList>
            <consortium name="DOE Joint Genome Institute"/>
            <person name="Kuo A."/>
            <person name="Tarkka M."/>
            <person name="Buscot F."/>
            <person name="Kohler A."/>
            <person name="Nagy L.G."/>
            <person name="Floudas D."/>
            <person name="Copeland A."/>
            <person name="Barry K.W."/>
            <person name="Cichocki N."/>
            <person name="Veneault-Fourrey C."/>
            <person name="LaButti K."/>
            <person name="Lindquist E.A."/>
            <person name="Lipzen A."/>
            <person name="Lundell T."/>
            <person name="Morin E."/>
            <person name="Murat C."/>
            <person name="Sun H."/>
            <person name="Tunlid A."/>
            <person name="Henrissat B."/>
            <person name="Grigoriev I.V."/>
            <person name="Hibbett D.S."/>
            <person name="Martin F."/>
            <person name="Nordberg H.P."/>
            <person name="Cantor M.N."/>
            <person name="Hua S.X."/>
        </authorList>
    </citation>
    <scope>NUCLEOTIDE SEQUENCE [LARGE SCALE GENOMIC DNA]</scope>
    <source>
        <strain evidence="1 2">F 1598</strain>
    </source>
</reference>